<dbReference type="RefSeq" id="WP_145861031.1">
    <property type="nucleotide sequence ID" value="NZ_RPFW01000009.1"/>
</dbReference>
<feature type="chain" id="PRO_5038383786" evidence="2">
    <location>
        <begin position="29"/>
        <end position="355"/>
    </location>
</feature>
<keyword evidence="2" id="KW-0732">Signal</keyword>
<feature type="region of interest" description="Disordered" evidence="1">
    <location>
        <begin position="29"/>
        <end position="77"/>
    </location>
</feature>
<dbReference type="EMBL" id="RPFW01000009">
    <property type="protein sequence ID" value="TVZ00319.1"/>
    <property type="molecule type" value="Genomic_DNA"/>
</dbReference>
<organism evidence="3 4">
    <name type="scientific">Trebonia kvetii</name>
    <dbReference type="NCBI Taxonomy" id="2480626"/>
    <lineage>
        <taxon>Bacteria</taxon>
        <taxon>Bacillati</taxon>
        <taxon>Actinomycetota</taxon>
        <taxon>Actinomycetes</taxon>
        <taxon>Streptosporangiales</taxon>
        <taxon>Treboniaceae</taxon>
        <taxon>Trebonia</taxon>
    </lineage>
</organism>
<keyword evidence="4" id="KW-1185">Reference proteome</keyword>
<evidence type="ECO:0000313" key="3">
    <source>
        <dbReference type="EMBL" id="TVZ00319.1"/>
    </source>
</evidence>
<dbReference type="Proteomes" id="UP000460272">
    <property type="component" value="Unassembled WGS sequence"/>
</dbReference>
<accession>A0A6P2BMM0</accession>
<sequence length="355" mass="36644">MAPKFRPRVIRAVAAALVVGTLTLGCQAAGGGTHAAARPAHPTASAAAATKTATKTATQAEPASPVPPGPGPFASDATDRKLATALAAAIQRAFTPPPGSRKLSGPPQGTWRDLGVPGGVIPTDGEVFVSSWWQVPGQPQAVLKWLQAHEPRPWYGGGRGSFGPVAEPGDVTPAGQRLADVYTEWSDTFENFHAPGVIGAEQLIVEEIRSGAGQTYTRVDSLVTWRTPRPLAERVPAGARVVTITAEPMAGAAVPQGSPATITDPATVARIASLINGLYRGGELCAPPPPTSDRIELTFSAKPGGPPLATADADFRGCRQVRFSVPGASSLPLLAEVNDRLVPAILAAAGLHWFS</sequence>
<gene>
    <name evidence="3" type="ORF">EAS64_37400</name>
</gene>
<dbReference type="AlphaFoldDB" id="A0A6P2BMM0"/>
<dbReference type="PROSITE" id="PS51257">
    <property type="entry name" value="PROKAR_LIPOPROTEIN"/>
    <property type="match status" value="1"/>
</dbReference>
<comment type="caution">
    <text evidence="3">The sequence shown here is derived from an EMBL/GenBank/DDBJ whole genome shotgun (WGS) entry which is preliminary data.</text>
</comment>
<evidence type="ECO:0000256" key="1">
    <source>
        <dbReference type="SAM" id="MobiDB-lite"/>
    </source>
</evidence>
<reference evidence="3 4" key="1">
    <citation type="submission" date="2018-11" db="EMBL/GenBank/DDBJ databases">
        <title>Trebonia kvetii gen.nov., sp.nov., a novel acidophilic actinobacterium, and proposal of the new actinobacterial family Treboniaceae fam. nov.</title>
        <authorList>
            <person name="Rapoport D."/>
            <person name="Sagova-Mareckova M."/>
            <person name="Sedlacek I."/>
            <person name="Provaznik J."/>
            <person name="Kralova S."/>
            <person name="Pavlinic D."/>
            <person name="Benes V."/>
            <person name="Kopecky J."/>
        </authorList>
    </citation>
    <scope>NUCLEOTIDE SEQUENCE [LARGE SCALE GENOMIC DNA]</scope>
    <source>
        <strain evidence="3 4">15Tr583</strain>
    </source>
</reference>
<evidence type="ECO:0000256" key="2">
    <source>
        <dbReference type="SAM" id="SignalP"/>
    </source>
</evidence>
<protein>
    <submittedName>
        <fullName evidence="3">Uncharacterized protein</fullName>
    </submittedName>
</protein>
<name>A0A6P2BMM0_9ACTN</name>
<proteinExistence type="predicted"/>
<feature type="compositionally biased region" description="Low complexity" evidence="1">
    <location>
        <begin position="34"/>
        <end position="63"/>
    </location>
</feature>
<feature type="signal peptide" evidence="2">
    <location>
        <begin position="1"/>
        <end position="28"/>
    </location>
</feature>
<evidence type="ECO:0000313" key="4">
    <source>
        <dbReference type="Proteomes" id="UP000460272"/>
    </source>
</evidence>